<evidence type="ECO:0000313" key="2">
    <source>
        <dbReference type="Proteomes" id="UP000188533"/>
    </source>
</evidence>
<evidence type="ECO:0000313" key="1">
    <source>
        <dbReference type="EMBL" id="GAW08375.1"/>
    </source>
</evidence>
<dbReference type="EMBL" id="BDGU01000630">
    <property type="protein sequence ID" value="GAW08375.1"/>
    <property type="molecule type" value="Genomic_DNA"/>
</dbReference>
<dbReference type="AlphaFoldDB" id="A0A1Q3EMF5"/>
<protein>
    <submittedName>
        <fullName evidence="1">Gamma-tubulin complex component 2</fullName>
    </submittedName>
</protein>
<reference evidence="1 2" key="1">
    <citation type="submission" date="2016-08" db="EMBL/GenBank/DDBJ databases">
        <authorList>
            <consortium name="Lentinula edodes genome sequencing consortium"/>
            <person name="Sakamoto Y."/>
            <person name="Nakade K."/>
            <person name="Sato S."/>
            <person name="Yoshida Y."/>
            <person name="Miyazaki K."/>
            <person name="Natsume S."/>
            <person name="Konno N."/>
        </authorList>
    </citation>
    <scope>NUCLEOTIDE SEQUENCE [LARGE SCALE GENOMIC DNA]</scope>
    <source>
        <strain evidence="1 2">NBRC 111202</strain>
    </source>
</reference>
<accession>A0A1Q3EMF5</accession>
<gene>
    <name evidence="1" type="ORF">LENED_010432</name>
</gene>
<sequence>MLTSAKLLKAYNKLIVTCATFALYAAPYTKSANQAISGTETAEGQRRRWEYQLKFEKNFDHWFKVFLDCVQFYASSENGSLLPLVVRLSSISRRSTST</sequence>
<dbReference type="STRING" id="5353.A0A1Q3EMF5"/>
<proteinExistence type="predicted"/>
<keyword evidence="2" id="KW-1185">Reference proteome</keyword>
<comment type="caution">
    <text evidence="1">The sequence shown here is derived from an EMBL/GenBank/DDBJ whole genome shotgun (WGS) entry which is preliminary data.</text>
</comment>
<dbReference type="Proteomes" id="UP000188533">
    <property type="component" value="Unassembled WGS sequence"/>
</dbReference>
<reference evidence="1 2" key="2">
    <citation type="submission" date="2017-02" db="EMBL/GenBank/DDBJ databases">
        <title>A genome survey and senescence transcriptome analysis in Lentinula edodes.</title>
        <authorList>
            <person name="Sakamoto Y."/>
            <person name="Nakade K."/>
            <person name="Sato S."/>
            <person name="Yoshida Y."/>
            <person name="Miyazaki K."/>
            <person name="Natsume S."/>
            <person name="Konno N."/>
        </authorList>
    </citation>
    <scope>NUCLEOTIDE SEQUENCE [LARGE SCALE GENOMIC DNA]</scope>
    <source>
        <strain evidence="1 2">NBRC 111202</strain>
    </source>
</reference>
<name>A0A1Q3EMF5_LENED</name>
<organism evidence="1 2">
    <name type="scientific">Lentinula edodes</name>
    <name type="common">Shiitake mushroom</name>
    <name type="synonym">Lentinus edodes</name>
    <dbReference type="NCBI Taxonomy" id="5353"/>
    <lineage>
        <taxon>Eukaryota</taxon>
        <taxon>Fungi</taxon>
        <taxon>Dikarya</taxon>
        <taxon>Basidiomycota</taxon>
        <taxon>Agaricomycotina</taxon>
        <taxon>Agaricomycetes</taxon>
        <taxon>Agaricomycetidae</taxon>
        <taxon>Agaricales</taxon>
        <taxon>Marasmiineae</taxon>
        <taxon>Omphalotaceae</taxon>
        <taxon>Lentinula</taxon>
    </lineage>
</organism>